<organism evidence="2 3">
    <name type="scientific">Prorocentrum cordatum</name>
    <dbReference type="NCBI Taxonomy" id="2364126"/>
    <lineage>
        <taxon>Eukaryota</taxon>
        <taxon>Sar</taxon>
        <taxon>Alveolata</taxon>
        <taxon>Dinophyceae</taxon>
        <taxon>Prorocentrales</taxon>
        <taxon>Prorocentraceae</taxon>
        <taxon>Prorocentrum</taxon>
    </lineage>
</organism>
<proteinExistence type="predicted"/>
<protein>
    <submittedName>
        <fullName evidence="2">Uncharacterized protein</fullName>
    </submittedName>
</protein>
<dbReference type="Proteomes" id="UP001189429">
    <property type="component" value="Unassembled WGS sequence"/>
</dbReference>
<feature type="region of interest" description="Disordered" evidence="1">
    <location>
        <begin position="743"/>
        <end position="768"/>
    </location>
</feature>
<dbReference type="EMBL" id="CAUYUJ010011336">
    <property type="protein sequence ID" value="CAK0831586.1"/>
    <property type="molecule type" value="Genomic_DNA"/>
</dbReference>
<evidence type="ECO:0000313" key="3">
    <source>
        <dbReference type="Proteomes" id="UP001189429"/>
    </source>
</evidence>
<reference evidence="2" key="1">
    <citation type="submission" date="2023-10" db="EMBL/GenBank/DDBJ databases">
        <authorList>
            <person name="Chen Y."/>
            <person name="Shah S."/>
            <person name="Dougan E. K."/>
            <person name="Thang M."/>
            <person name="Chan C."/>
        </authorList>
    </citation>
    <scope>NUCLEOTIDE SEQUENCE [LARGE SCALE GENOMIC DNA]</scope>
</reference>
<keyword evidence="3" id="KW-1185">Reference proteome</keyword>
<evidence type="ECO:0000256" key="1">
    <source>
        <dbReference type="SAM" id="MobiDB-lite"/>
    </source>
</evidence>
<gene>
    <name evidence="2" type="ORF">PCOR1329_LOCUS29879</name>
</gene>
<evidence type="ECO:0000313" key="2">
    <source>
        <dbReference type="EMBL" id="CAK0831586.1"/>
    </source>
</evidence>
<feature type="region of interest" description="Disordered" evidence="1">
    <location>
        <begin position="439"/>
        <end position="467"/>
    </location>
</feature>
<name>A0ABN9SIP3_9DINO</name>
<sequence length="768" mass="83583">MASIEENLRLVAGDVEQALSAATSDNPNPSQLVSKCENLLRTLGKHDLLYERIIPNDEVRVHSTNRDGVGLDPFDVHCLIERVLRQGWVSAKTVSSVCFEVDPRSDNQCTFNETLALSSDGMIAPVRKENLHFLSVAGSHTVGGLNAVAHSCATFLDEIATDGRLSIDKVRAVNADYADAVATGFKWRVIRWQVDERFPGLAAYIQEAMNSGHDTERVATKIQVLLELHRKGKANVSQHGDFRWQNIATSVEASKQHMRGQIMDMTAFVERWSGGASGDFLASLNEWAKTLRSRAEVPGSMFKMLSSLELDSMPEVVYSLLKAAMRSPPKYCHAGTTTSKLLNSTDVGTLIKDKRRELIDLAAKVRASNIWYTEDLLKAGVHVSRATFVKLQGVMEVDAIMFLMKKAVPNKAAHASLDQIAGEFMDALYLAHPALKDVQPPWNPPEKKSSPNSSKKGQSGFRELSTGGLNMGVVTSLGYKQGLMVELKKKPEDVGGPQQWQISKIDAVNDMVMLKTVRDGEVSKLMEDVVEIDCGKLVDLYKVVVEQEVERFESKGAALSETLGASVLRASLIAKEAMFSAYASNSQAVDVDILFSRGAGAKVNVQKVVVNKKYDKGSLVLVALSNTCSVALTARVPAGAVHFLRFDGIPVGHSAFVVPTQVWPAKAGASKKQSFVAPFWEVPSTDARGDANMIDGVVKVEVHRECKPGSGSSKIVVAVPCLVNSKAVAKDSALLRLKADHQAVNAKRAADEPQDSPKVPKDTKKAKR</sequence>
<accession>A0ABN9SIP3</accession>
<feature type="compositionally biased region" description="Basic and acidic residues" evidence="1">
    <location>
        <begin position="758"/>
        <end position="768"/>
    </location>
</feature>
<comment type="caution">
    <text evidence="2">The sequence shown here is derived from an EMBL/GenBank/DDBJ whole genome shotgun (WGS) entry which is preliminary data.</text>
</comment>